<dbReference type="AlphaFoldDB" id="A0A8S9RL30"/>
<gene>
    <name evidence="1" type="ORF">F2Q69_00058344</name>
</gene>
<sequence>MVMSGEWVCGNGGKWDFVLDKRQIGRLVPLYEGMSLRELKGNVFREFGVDEGLFAASLSYWPPSSLELATGIRTPPVILTSDGAIRPDKDEYIDDSGIGFVTHVPMKPKGPLNVGIGSSRRSFVSSKAPKPPTVNLEDVEFVREVERVEEEIKGGSAFGKEQPLSGSSLGEDYVVDEVDDRDIVENLTKKSGPYRYTCTTNDAFDHVVEVGGTSNVKTDYGGDKHLWMGGSSYNPWMSVKLYTLGKYIDGISLAGSISMGSRLDFIFLR</sequence>
<comment type="caution">
    <text evidence="1">The sequence shown here is derived from an EMBL/GenBank/DDBJ whole genome shotgun (WGS) entry which is preliminary data.</text>
</comment>
<protein>
    <submittedName>
        <fullName evidence="1">Uncharacterized protein</fullName>
    </submittedName>
</protein>
<dbReference type="EMBL" id="QGKX02000095">
    <property type="protein sequence ID" value="KAF3573032.1"/>
    <property type="molecule type" value="Genomic_DNA"/>
</dbReference>
<evidence type="ECO:0000313" key="2">
    <source>
        <dbReference type="Proteomes" id="UP000712600"/>
    </source>
</evidence>
<evidence type="ECO:0000313" key="1">
    <source>
        <dbReference type="EMBL" id="KAF3573032.1"/>
    </source>
</evidence>
<dbReference type="Proteomes" id="UP000712600">
    <property type="component" value="Unassembled WGS sequence"/>
</dbReference>
<accession>A0A8S9RL30</accession>
<proteinExistence type="predicted"/>
<name>A0A8S9RL30_BRACR</name>
<organism evidence="1 2">
    <name type="scientific">Brassica cretica</name>
    <name type="common">Mustard</name>
    <dbReference type="NCBI Taxonomy" id="69181"/>
    <lineage>
        <taxon>Eukaryota</taxon>
        <taxon>Viridiplantae</taxon>
        <taxon>Streptophyta</taxon>
        <taxon>Embryophyta</taxon>
        <taxon>Tracheophyta</taxon>
        <taxon>Spermatophyta</taxon>
        <taxon>Magnoliopsida</taxon>
        <taxon>eudicotyledons</taxon>
        <taxon>Gunneridae</taxon>
        <taxon>Pentapetalae</taxon>
        <taxon>rosids</taxon>
        <taxon>malvids</taxon>
        <taxon>Brassicales</taxon>
        <taxon>Brassicaceae</taxon>
        <taxon>Brassiceae</taxon>
        <taxon>Brassica</taxon>
    </lineage>
</organism>
<reference evidence="1" key="1">
    <citation type="submission" date="2019-12" db="EMBL/GenBank/DDBJ databases">
        <title>Genome sequencing and annotation of Brassica cretica.</title>
        <authorList>
            <person name="Studholme D.J."/>
            <person name="Sarris P."/>
        </authorList>
    </citation>
    <scope>NUCLEOTIDE SEQUENCE</scope>
    <source>
        <strain evidence="1">PFS-109/04</strain>
        <tissue evidence="1">Leaf</tissue>
    </source>
</reference>